<evidence type="ECO:0000256" key="1">
    <source>
        <dbReference type="ARBA" id="ARBA00001974"/>
    </source>
</evidence>
<comment type="similarity">
    <text evidence="3">Belongs to the lysine N(6)-hydroxylase/L-ornithine N(5)-oxygenase family.</text>
</comment>
<dbReference type="EMBL" id="CP148074">
    <property type="protein sequence ID" value="WXL26053.1"/>
    <property type="molecule type" value="Genomic_DNA"/>
</dbReference>
<organism evidence="8 9">
    <name type="scientific">Ectopseudomonas mendocina</name>
    <name type="common">Pseudomonas mendocina</name>
    <dbReference type="NCBI Taxonomy" id="300"/>
    <lineage>
        <taxon>Bacteria</taxon>
        <taxon>Pseudomonadati</taxon>
        <taxon>Pseudomonadota</taxon>
        <taxon>Gammaproteobacteria</taxon>
        <taxon>Pseudomonadales</taxon>
        <taxon>Pseudomonadaceae</taxon>
        <taxon>Ectopseudomonas</taxon>
    </lineage>
</organism>
<comment type="pathway">
    <text evidence="2">Siderophore biosynthesis.</text>
</comment>
<evidence type="ECO:0000256" key="6">
    <source>
        <dbReference type="ARBA" id="ARBA00022857"/>
    </source>
</evidence>
<dbReference type="PANTHER" id="PTHR42802">
    <property type="entry name" value="MONOOXYGENASE"/>
    <property type="match status" value="1"/>
</dbReference>
<comment type="cofactor">
    <cofactor evidence="1">
        <name>FAD</name>
        <dbReference type="ChEBI" id="CHEBI:57692"/>
    </cofactor>
</comment>
<dbReference type="Proteomes" id="UP001476583">
    <property type="component" value="Chromosome"/>
</dbReference>
<evidence type="ECO:0000256" key="3">
    <source>
        <dbReference type="ARBA" id="ARBA00007588"/>
    </source>
</evidence>
<dbReference type="SUPFAM" id="SSF51905">
    <property type="entry name" value="FAD/NAD(P)-binding domain"/>
    <property type="match status" value="1"/>
</dbReference>
<keyword evidence="4" id="KW-0285">Flavoprotein</keyword>
<keyword evidence="5" id="KW-0274">FAD</keyword>
<evidence type="ECO:0000256" key="5">
    <source>
        <dbReference type="ARBA" id="ARBA00022827"/>
    </source>
</evidence>
<dbReference type="Gene3D" id="3.50.50.60">
    <property type="entry name" value="FAD/NAD(P)-binding domain"/>
    <property type="match status" value="1"/>
</dbReference>
<dbReference type="PANTHER" id="PTHR42802:SF1">
    <property type="entry name" value="L-ORNITHINE N(5)-MONOOXYGENASE"/>
    <property type="match status" value="1"/>
</dbReference>
<dbReference type="GO" id="GO:0004497">
    <property type="term" value="F:monooxygenase activity"/>
    <property type="evidence" value="ECO:0007669"/>
    <property type="project" value="UniProtKB-KW"/>
</dbReference>
<evidence type="ECO:0000256" key="2">
    <source>
        <dbReference type="ARBA" id="ARBA00004924"/>
    </source>
</evidence>
<keyword evidence="9" id="KW-1185">Reference proteome</keyword>
<keyword evidence="7" id="KW-0560">Oxidoreductase</keyword>
<keyword evidence="6" id="KW-0521">NADP</keyword>
<protein>
    <submittedName>
        <fullName evidence="8">SidA/IucD/PvdA family monooxygenase</fullName>
    </submittedName>
</protein>
<keyword evidence="8" id="KW-0503">Monooxygenase</keyword>
<dbReference type="InterPro" id="IPR025700">
    <property type="entry name" value="Lys/Orn_oxygenase"/>
</dbReference>
<dbReference type="Pfam" id="PF13434">
    <property type="entry name" value="Lys_Orn_oxgnase"/>
    <property type="match status" value="1"/>
</dbReference>
<proteinExistence type="inferred from homology"/>
<dbReference type="InterPro" id="IPR036188">
    <property type="entry name" value="FAD/NAD-bd_sf"/>
</dbReference>
<gene>
    <name evidence="8" type="ORF">WG219_00745</name>
</gene>
<evidence type="ECO:0000313" key="8">
    <source>
        <dbReference type="EMBL" id="WXL26053.1"/>
    </source>
</evidence>
<accession>A0ABZ2RGC0</accession>
<evidence type="ECO:0000256" key="4">
    <source>
        <dbReference type="ARBA" id="ARBA00022630"/>
    </source>
</evidence>
<sequence>MYDFIAIGLGPFNLSLACMAEPVENLKCLFLDRKTEFNWHPGMLLDGTTLQNPFMADMVTLADPTSRYTYLNYAKQQGRLYRYFIRENWYLDRHEFNRYCQWVSAQLSNVRFAQEVQDITYDEQHQAYQVCGVHTQSGEPFVYLARKLVIGIGSSPRFPDVFTDPADAAKAIHSGFYLDHKAHLQRCKNVTVIGSGQSGAEIFYDLLQGSAEHGYSLSWVTRSDRFFQMETAKLTLELLTPEYADYFYGLPEAEKSATLGSQQGVFKGINQSLISKIYDYLDERSLHDLPPVKLLTSLSLKQASRDADGQWALRLQHQKLGSQFEHVTDGLVFASGYGYQLPAFIEGIRERIRWDEHGGYDASRSWAVDHRECEIYVQNVGLQSHGMANPDLGLACYRNGRLLHQLTGVDHYPSDPRIAFQEFSPSAGGHFTLLAG</sequence>
<evidence type="ECO:0000256" key="7">
    <source>
        <dbReference type="ARBA" id="ARBA00023002"/>
    </source>
</evidence>
<evidence type="ECO:0000313" key="9">
    <source>
        <dbReference type="Proteomes" id="UP001476583"/>
    </source>
</evidence>
<reference evidence="8 9" key="1">
    <citation type="submission" date="2024-03" db="EMBL/GenBank/DDBJ databases">
        <title>Complete genome of BD2.</title>
        <authorList>
            <person name="Cao G."/>
        </authorList>
    </citation>
    <scope>NUCLEOTIDE SEQUENCE [LARGE SCALE GENOMIC DNA]</scope>
    <source>
        <strain evidence="8 9">BD2</strain>
    </source>
</reference>
<name>A0ABZ2RGC0_ECTME</name>